<dbReference type="Proteomes" id="UP000030645">
    <property type="component" value="Unassembled WGS sequence"/>
</dbReference>
<comment type="similarity">
    <text evidence="1">Belongs to the plant acyltransferase family.</text>
</comment>
<name>W9QTM6_9ROSA</name>
<dbReference type="Pfam" id="PF02458">
    <property type="entry name" value="Transferase"/>
    <property type="match status" value="1"/>
</dbReference>
<dbReference type="KEGG" id="mnt:21400523"/>
<dbReference type="FunFam" id="3.30.559.10:FF:000008">
    <property type="entry name" value="Tryptamine hydroxycinnamoyl transferase"/>
    <property type="match status" value="1"/>
</dbReference>
<dbReference type="EMBL" id="KE344155">
    <property type="protein sequence ID" value="EXB54092.1"/>
    <property type="molecule type" value="Genomic_DNA"/>
</dbReference>
<evidence type="ECO:0000313" key="5">
    <source>
        <dbReference type="Proteomes" id="UP000030645"/>
    </source>
</evidence>
<keyword evidence="3" id="KW-0012">Acyltransferase</keyword>
<keyword evidence="2 4" id="KW-0808">Transferase</keyword>
<gene>
    <name evidence="4" type="ORF">L484_017529</name>
</gene>
<organism evidence="4 5">
    <name type="scientific">Morus notabilis</name>
    <dbReference type="NCBI Taxonomy" id="981085"/>
    <lineage>
        <taxon>Eukaryota</taxon>
        <taxon>Viridiplantae</taxon>
        <taxon>Streptophyta</taxon>
        <taxon>Embryophyta</taxon>
        <taxon>Tracheophyta</taxon>
        <taxon>Spermatophyta</taxon>
        <taxon>Magnoliopsida</taxon>
        <taxon>eudicotyledons</taxon>
        <taxon>Gunneridae</taxon>
        <taxon>Pentapetalae</taxon>
        <taxon>rosids</taxon>
        <taxon>fabids</taxon>
        <taxon>Rosales</taxon>
        <taxon>Moraceae</taxon>
        <taxon>Moreae</taxon>
        <taxon>Morus</taxon>
    </lineage>
</organism>
<dbReference type="InterPro" id="IPR023213">
    <property type="entry name" value="CAT-like_dom_sf"/>
</dbReference>
<dbReference type="Gene3D" id="3.30.559.10">
    <property type="entry name" value="Chloramphenicol acetyltransferase-like domain"/>
    <property type="match status" value="2"/>
</dbReference>
<dbReference type="InterPro" id="IPR050317">
    <property type="entry name" value="Plant_Fungal_Acyltransferase"/>
</dbReference>
<sequence>MVKPAEKTPRRSLRLSVLDRINNHPVHNSVVQFYRQIISGAPNFFDADMLKKTLSKVLVPFYPVAGRYGVGDDGRIEINCNEEGFHFVEVESGSTIDDFGDFAPSPDLEKLVPAVDYSGGLSSYPLMVVQITYFKCGGVSLGSAMEHHTVDGTSAMHLMNSWSQIARGLDITIPPFLDRSLLDPRNPPQPKFNHIEYQPTNSNKIISLQNHSTITSIFKLTKDQLSTMKSLANKNGQGGVHYSTFEVLAGHTWKCVCKARDVPRDEETRLYFPVNGRPSTRFQPQLPLGFFGNAIFAGTAIALAGDLQTKPLSYAVSLIHETLVKMNNDYLRSAIDHIELQPDISPIRLGARLYQSPNFGITSWSRMGTHDADFGWGRPCYMGIAAISFEGKSYIVPSAADDGGFSLIIALHDEHMKVFEKSFYEYM</sequence>
<proteinExistence type="inferred from homology"/>
<dbReference type="PANTHER" id="PTHR31642">
    <property type="entry name" value="TRICHOTHECENE 3-O-ACETYLTRANSFERASE"/>
    <property type="match status" value="1"/>
</dbReference>
<evidence type="ECO:0000256" key="3">
    <source>
        <dbReference type="ARBA" id="ARBA00023315"/>
    </source>
</evidence>
<dbReference type="OrthoDB" id="671439at2759"/>
<dbReference type="PANTHER" id="PTHR31642:SF11">
    <property type="entry name" value="SHIKIMATE O-HYDROXYCINNAMOYLTRANSFERASE"/>
    <property type="match status" value="1"/>
</dbReference>
<evidence type="ECO:0000256" key="2">
    <source>
        <dbReference type="ARBA" id="ARBA00022679"/>
    </source>
</evidence>
<dbReference type="STRING" id="981085.W9QTM6"/>
<dbReference type="GO" id="GO:0016747">
    <property type="term" value="F:acyltransferase activity, transferring groups other than amino-acyl groups"/>
    <property type="evidence" value="ECO:0007669"/>
    <property type="project" value="TreeGrafter"/>
</dbReference>
<reference evidence="5" key="1">
    <citation type="submission" date="2013-01" db="EMBL/GenBank/DDBJ databases">
        <title>Draft Genome Sequence of a Mulberry Tree, Morus notabilis C.K. Schneid.</title>
        <authorList>
            <person name="He N."/>
            <person name="Zhao S."/>
        </authorList>
    </citation>
    <scope>NUCLEOTIDE SEQUENCE</scope>
</reference>
<keyword evidence="5" id="KW-1185">Reference proteome</keyword>
<evidence type="ECO:0000313" key="4">
    <source>
        <dbReference type="EMBL" id="EXB54092.1"/>
    </source>
</evidence>
<accession>W9QTM6</accession>
<dbReference type="AlphaFoldDB" id="W9QTM6"/>
<dbReference type="eggNOG" id="ENOG502QTJX">
    <property type="taxonomic scope" value="Eukaryota"/>
</dbReference>
<protein>
    <submittedName>
        <fullName evidence="4">Hydroxycinnamoyl-Coenzyme A shikimate/quinate hydroxycinnamoyltransferase</fullName>
    </submittedName>
</protein>
<evidence type="ECO:0000256" key="1">
    <source>
        <dbReference type="ARBA" id="ARBA00009861"/>
    </source>
</evidence>